<evidence type="ECO:0000256" key="1">
    <source>
        <dbReference type="SAM" id="Phobius"/>
    </source>
</evidence>
<feature type="transmembrane region" description="Helical" evidence="1">
    <location>
        <begin position="323"/>
        <end position="343"/>
    </location>
</feature>
<comment type="caution">
    <text evidence="2">The sequence shown here is derived from an EMBL/GenBank/DDBJ whole genome shotgun (WGS) entry which is preliminary data.</text>
</comment>
<sequence>MIKQREVNNILNRFTPYLIALLACSIVVYWRFELWRADLSIPFSYHGDSLGVAATIKAFIESGWYTYTPFLGAPFGRSPEDYAMFEGLSFLMLKAITMFTNDYAVTLNVFYLLTFLLTTVTTLYVFRHFGISNYVAIPVSVLYSIAPYHILRGTFHFFLSVYFLVPLIVMVILWIYRDEDFLFNHQLSISKLVTAKSKNLQSILICVLIASTGIYYAFFACFFLIVVGIAIFIIKRKINNLVSSFLLILTMIATGLINALPSLIYQFYNGKNYAVSQRLPWETEVYALKITQLFIPPADYGIGLIAKIRNVYSAFPLINENSFSYLGVIGCIGFLILTVLLLFNEKEENKLLHGSVLNNLSRLNIFAILFATIGGFSSIFSILVTPQIRANNRISIFIAYFSLFAVAIILNNFFTKYVYSNERRVAFSTFMSFLLLFGSIDQIPKAITPNYNELKAVFLRDAAFVSKIEEVTSDGAMVLQLPYMSWPEHGPLNEKMGDYQLYRGYLHSNKLRWTYGAVRGRPEDIWYKEVTDKPLPEMVKSITVAGFSGIYIDRYGYKDNGAQLEREIALLLNKRPIESDDKRLAYYDLRDYQESLKRIIPEKEWQTEKEKLLEPVFVQWNPGFSAIEGTVQANWHWCSSKGTLQLINASKQTKTMQVDMSVSTGFPETSDLSIQSDLWNEQLGISSSPTRYTKQISVPPGRHTILFTTDAPRIQAPSDPRDLRFKIDKFSLNEVKSGL</sequence>
<gene>
    <name evidence="2" type="ORF">GTO89_08660</name>
</gene>
<keyword evidence="1" id="KW-0472">Membrane</keyword>
<dbReference type="Proteomes" id="UP000471031">
    <property type="component" value="Unassembled WGS sequence"/>
</dbReference>
<feature type="transmembrane region" description="Helical" evidence="1">
    <location>
        <begin position="131"/>
        <end position="150"/>
    </location>
</feature>
<accession>A0A845LF83</accession>
<feature type="transmembrane region" description="Helical" evidence="1">
    <location>
        <begin position="363"/>
        <end position="388"/>
    </location>
</feature>
<proteinExistence type="predicted"/>
<feature type="transmembrane region" description="Helical" evidence="1">
    <location>
        <begin position="14"/>
        <end position="32"/>
    </location>
</feature>
<dbReference type="EMBL" id="WXEX01000006">
    <property type="protein sequence ID" value="MZP43105.1"/>
    <property type="molecule type" value="Genomic_DNA"/>
</dbReference>
<feature type="transmembrane region" description="Helical" evidence="1">
    <location>
        <begin position="200"/>
        <end position="233"/>
    </location>
</feature>
<evidence type="ECO:0000313" key="2">
    <source>
        <dbReference type="EMBL" id="MZP43105.1"/>
    </source>
</evidence>
<feature type="transmembrane region" description="Helical" evidence="1">
    <location>
        <begin position="425"/>
        <end position="443"/>
    </location>
</feature>
<organism evidence="2 3">
    <name type="scientific">Heliomicrobium gestii</name>
    <name type="common">Heliobacterium gestii</name>
    <dbReference type="NCBI Taxonomy" id="2699"/>
    <lineage>
        <taxon>Bacteria</taxon>
        <taxon>Bacillati</taxon>
        <taxon>Bacillota</taxon>
        <taxon>Clostridia</taxon>
        <taxon>Eubacteriales</taxon>
        <taxon>Heliobacteriaceae</taxon>
        <taxon>Heliomicrobium</taxon>
    </lineage>
</organism>
<dbReference type="PROSITE" id="PS51257">
    <property type="entry name" value="PROKAR_LIPOPROTEIN"/>
    <property type="match status" value="1"/>
</dbReference>
<feature type="transmembrane region" description="Helical" evidence="1">
    <location>
        <begin position="394"/>
        <end position="413"/>
    </location>
</feature>
<dbReference type="AlphaFoldDB" id="A0A845LF83"/>
<feature type="transmembrane region" description="Helical" evidence="1">
    <location>
        <begin position="157"/>
        <end position="176"/>
    </location>
</feature>
<keyword evidence="1" id="KW-1133">Transmembrane helix</keyword>
<reference evidence="2 3" key="1">
    <citation type="submission" date="2020-01" db="EMBL/GenBank/DDBJ databases">
        <title>Whole genome sequence of Heliobacterium gestii DSM 11169.</title>
        <authorList>
            <person name="Kyndt J.A."/>
            <person name="Meyer T.E."/>
        </authorList>
    </citation>
    <scope>NUCLEOTIDE SEQUENCE [LARGE SCALE GENOMIC DNA]</scope>
    <source>
        <strain evidence="2 3">DSM 11169</strain>
    </source>
</reference>
<dbReference type="OrthoDB" id="9767863at2"/>
<protein>
    <submittedName>
        <fullName evidence="2">Uncharacterized protein</fullName>
    </submittedName>
</protein>
<feature type="transmembrane region" description="Helical" evidence="1">
    <location>
        <begin position="103"/>
        <end position="125"/>
    </location>
</feature>
<dbReference type="RefSeq" id="WP_161261674.1">
    <property type="nucleotide sequence ID" value="NZ_JAFBDC010000005.1"/>
</dbReference>
<keyword evidence="1" id="KW-0812">Transmembrane</keyword>
<evidence type="ECO:0000313" key="3">
    <source>
        <dbReference type="Proteomes" id="UP000471031"/>
    </source>
</evidence>
<keyword evidence="3" id="KW-1185">Reference proteome</keyword>
<feature type="transmembrane region" description="Helical" evidence="1">
    <location>
        <begin position="245"/>
        <end position="268"/>
    </location>
</feature>
<name>A0A845LF83_HELGE</name>